<keyword evidence="4" id="KW-0732">Signal</keyword>
<dbReference type="Gene3D" id="3.30.70.270">
    <property type="match status" value="1"/>
</dbReference>
<protein>
    <recommendedName>
        <fullName evidence="1">diguanylate cyclase</fullName>
        <ecNumber evidence="1">2.7.7.65</ecNumber>
    </recommendedName>
</protein>
<dbReference type="Pfam" id="PF07695">
    <property type="entry name" value="7TMR-DISM_7TM"/>
    <property type="match status" value="1"/>
</dbReference>
<organism evidence="6 7">
    <name type="scientific">Caldimonas mangrovi</name>
    <dbReference type="NCBI Taxonomy" id="2944811"/>
    <lineage>
        <taxon>Bacteria</taxon>
        <taxon>Pseudomonadati</taxon>
        <taxon>Pseudomonadota</taxon>
        <taxon>Betaproteobacteria</taxon>
        <taxon>Burkholderiales</taxon>
        <taxon>Sphaerotilaceae</taxon>
        <taxon>Caldimonas</taxon>
    </lineage>
</organism>
<feature type="domain" description="GGDEF" evidence="5">
    <location>
        <begin position="440"/>
        <end position="569"/>
    </location>
</feature>
<reference evidence="6" key="1">
    <citation type="submission" date="2022-05" db="EMBL/GenBank/DDBJ databases">
        <title>Schlegelella sp. nov., isolated from mangrove soil.</title>
        <authorList>
            <person name="Liu Y."/>
            <person name="Ge X."/>
            <person name="Liu W."/>
        </authorList>
    </citation>
    <scope>NUCLEOTIDE SEQUENCE</scope>
    <source>
        <strain evidence="6">S2-27</strain>
    </source>
</reference>
<keyword evidence="3" id="KW-0812">Transmembrane</keyword>
<dbReference type="InterPro" id="IPR000160">
    <property type="entry name" value="GGDEF_dom"/>
</dbReference>
<dbReference type="InterPro" id="IPR029787">
    <property type="entry name" value="Nucleotide_cyclase"/>
</dbReference>
<evidence type="ECO:0000313" key="7">
    <source>
        <dbReference type="Proteomes" id="UP001165541"/>
    </source>
</evidence>
<evidence type="ECO:0000256" key="4">
    <source>
        <dbReference type="SAM" id="SignalP"/>
    </source>
</evidence>
<comment type="catalytic activity">
    <reaction evidence="2">
        <text>2 GTP = 3',3'-c-di-GMP + 2 diphosphate</text>
        <dbReference type="Rhea" id="RHEA:24898"/>
        <dbReference type="ChEBI" id="CHEBI:33019"/>
        <dbReference type="ChEBI" id="CHEBI:37565"/>
        <dbReference type="ChEBI" id="CHEBI:58805"/>
        <dbReference type="EC" id="2.7.7.65"/>
    </reaction>
</comment>
<feature type="transmembrane region" description="Helical" evidence="3">
    <location>
        <begin position="219"/>
        <end position="240"/>
    </location>
</feature>
<accession>A0ABT0YKC0</accession>
<sequence>MFPSPLGLCVVALRSLAAWLLLALLAGVAAAQQPAPVPISPPARTDLLEVGRLFVAGPGEVFSPQAEVRAERLQTLRRAEGVDLFGGAYWLHARVRQDVGPPQWVFDPNNTLIEHVEARLYGSDGSRQVLRSGYREQREYALHYGKEVVLAPGVEYEVLVRFESPYFASVPRFQLLTETDYQRKVLEENLVILGSLGAMVALAAFNLFVFALTRIRSHLYYAMQLVMACIAWALVFQLPAELFGWHDLRVHYVPFFLLPAISALFCIDFLELPKRHPKLHRALRALIAVALVLTPLAVFAVPYAHATATLLISAWLVLMVTSGVVSWWHGYRPARFFALAFAAMFVPALIILPGNIGLIPDLVENAEMLTLFGGVIEALLQAFALADRIRTLNLEKDSYAMQLGRALEVAHTDAMTGIGNRYAFERALNDRGTPTEHELVPHMLLLIDLDGLKQINDRHGHSRGDELLKAVARGLSELTQGRASCFRLGGDEFAILAPHHLEHELERSLALLETELVARGFEDAGISYGIAHWTANARALDLINLADQNMYQHKARRKRARADLVAGDSAAL</sequence>
<evidence type="ECO:0000256" key="2">
    <source>
        <dbReference type="ARBA" id="ARBA00034247"/>
    </source>
</evidence>
<name>A0ABT0YKC0_9BURK</name>
<dbReference type="EMBL" id="JAMKFE010000003">
    <property type="protein sequence ID" value="MCM5679181.1"/>
    <property type="molecule type" value="Genomic_DNA"/>
</dbReference>
<dbReference type="SMART" id="SM00267">
    <property type="entry name" value="GGDEF"/>
    <property type="match status" value="1"/>
</dbReference>
<feature type="transmembrane region" description="Helical" evidence="3">
    <location>
        <begin position="190"/>
        <end position="212"/>
    </location>
</feature>
<proteinExistence type="predicted"/>
<feature type="transmembrane region" description="Helical" evidence="3">
    <location>
        <begin position="368"/>
        <end position="386"/>
    </location>
</feature>
<dbReference type="InterPro" id="IPR011623">
    <property type="entry name" value="7TMR_DISM_rcpt_extracell_dom1"/>
</dbReference>
<feature type="transmembrane region" description="Helical" evidence="3">
    <location>
        <begin position="282"/>
        <end position="304"/>
    </location>
</feature>
<gene>
    <name evidence="6" type="ORF">M8A51_06510</name>
</gene>
<dbReference type="Proteomes" id="UP001165541">
    <property type="component" value="Unassembled WGS sequence"/>
</dbReference>
<dbReference type="SUPFAM" id="SSF55073">
    <property type="entry name" value="Nucleotide cyclase"/>
    <property type="match status" value="1"/>
</dbReference>
<dbReference type="PROSITE" id="PS50887">
    <property type="entry name" value="GGDEF"/>
    <property type="match status" value="1"/>
</dbReference>
<feature type="transmembrane region" description="Helical" evidence="3">
    <location>
        <begin position="310"/>
        <end position="329"/>
    </location>
</feature>
<dbReference type="RefSeq" id="WP_251777383.1">
    <property type="nucleotide sequence ID" value="NZ_JAMKFE010000003.1"/>
</dbReference>
<evidence type="ECO:0000256" key="3">
    <source>
        <dbReference type="SAM" id="Phobius"/>
    </source>
</evidence>
<evidence type="ECO:0000256" key="1">
    <source>
        <dbReference type="ARBA" id="ARBA00012528"/>
    </source>
</evidence>
<evidence type="ECO:0000313" key="6">
    <source>
        <dbReference type="EMBL" id="MCM5679181.1"/>
    </source>
</evidence>
<feature type="transmembrane region" description="Helical" evidence="3">
    <location>
        <begin position="252"/>
        <end position="270"/>
    </location>
</feature>
<dbReference type="EC" id="2.7.7.65" evidence="1"/>
<dbReference type="CDD" id="cd01949">
    <property type="entry name" value="GGDEF"/>
    <property type="match status" value="1"/>
</dbReference>
<feature type="signal peptide" evidence="4">
    <location>
        <begin position="1"/>
        <end position="31"/>
    </location>
</feature>
<feature type="chain" id="PRO_5046191376" description="diguanylate cyclase" evidence="4">
    <location>
        <begin position="32"/>
        <end position="572"/>
    </location>
</feature>
<dbReference type="Pfam" id="PF00990">
    <property type="entry name" value="GGDEF"/>
    <property type="match status" value="1"/>
</dbReference>
<keyword evidence="7" id="KW-1185">Reference proteome</keyword>
<dbReference type="InterPro" id="IPR043128">
    <property type="entry name" value="Rev_trsase/Diguanyl_cyclase"/>
</dbReference>
<dbReference type="NCBIfam" id="TIGR00254">
    <property type="entry name" value="GGDEF"/>
    <property type="match status" value="1"/>
</dbReference>
<dbReference type="PANTHER" id="PTHR45138:SF9">
    <property type="entry name" value="DIGUANYLATE CYCLASE DGCM-RELATED"/>
    <property type="match status" value="1"/>
</dbReference>
<feature type="transmembrane region" description="Helical" evidence="3">
    <location>
        <begin position="336"/>
        <end position="356"/>
    </location>
</feature>
<dbReference type="PANTHER" id="PTHR45138">
    <property type="entry name" value="REGULATORY COMPONENTS OF SENSORY TRANSDUCTION SYSTEM"/>
    <property type="match status" value="1"/>
</dbReference>
<keyword evidence="3" id="KW-0472">Membrane</keyword>
<evidence type="ECO:0000259" key="5">
    <source>
        <dbReference type="PROSITE" id="PS50887"/>
    </source>
</evidence>
<keyword evidence="3" id="KW-1133">Transmembrane helix</keyword>
<comment type="caution">
    <text evidence="6">The sequence shown here is derived from an EMBL/GenBank/DDBJ whole genome shotgun (WGS) entry which is preliminary data.</text>
</comment>
<dbReference type="InterPro" id="IPR050469">
    <property type="entry name" value="Diguanylate_Cyclase"/>
</dbReference>